<organism evidence="1 3">
    <name type="scientific">Agrobacterium vitis</name>
    <name type="common">Rhizobium vitis</name>
    <dbReference type="NCBI Taxonomy" id="373"/>
    <lineage>
        <taxon>Bacteria</taxon>
        <taxon>Pseudomonadati</taxon>
        <taxon>Pseudomonadota</taxon>
        <taxon>Alphaproteobacteria</taxon>
        <taxon>Hyphomicrobiales</taxon>
        <taxon>Rhizobiaceae</taxon>
        <taxon>Rhizobium/Agrobacterium group</taxon>
        <taxon>Agrobacterium</taxon>
    </lineage>
</organism>
<name>A0A368NJC1_AGRVI</name>
<gene>
    <name evidence="1" type="ORF">DXT89_25530</name>
    <name evidence="2" type="ORF">IEI95_001610</name>
</gene>
<dbReference type="GeneID" id="60684259"/>
<evidence type="ECO:0000313" key="1">
    <source>
        <dbReference type="EMBL" id="KAA3520667.1"/>
    </source>
</evidence>
<evidence type="ECO:0000313" key="2">
    <source>
        <dbReference type="EMBL" id="MBF2712953.1"/>
    </source>
</evidence>
<dbReference type="AlphaFoldDB" id="A0A368NJC1"/>
<reference evidence="1 3" key="1">
    <citation type="submission" date="2018-08" db="EMBL/GenBank/DDBJ databases">
        <title>Genome sequencing of Agrobacterium vitis strain ICMP 10754.</title>
        <authorList>
            <person name="Visnovsky S.B."/>
            <person name="Pitman A.R."/>
        </authorList>
    </citation>
    <scope>NUCLEOTIDE SEQUENCE [LARGE SCALE GENOMIC DNA]</scope>
    <source>
        <strain evidence="1 3">ICMP 10754</strain>
    </source>
</reference>
<proteinExistence type="predicted"/>
<dbReference type="EMBL" id="JACXXJ020000003">
    <property type="protein sequence ID" value="MBF2712953.1"/>
    <property type="molecule type" value="Genomic_DNA"/>
</dbReference>
<evidence type="ECO:0000313" key="3">
    <source>
        <dbReference type="Proteomes" id="UP000436911"/>
    </source>
</evidence>
<dbReference type="Proteomes" id="UP000436911">
    <property type="component" value="Unassembled WGS sequence"/>
</dbReference>
<reference evidence="2" key="2">
    <citation type="submission" date="2020-11" db="EMBL/GenBank/DDBJ databases">
        <title>Agrobacterium vitis strain K377 genome.</title>
        <authorList>
            <person name="Xi H."/>
        </authorList>
    </citation>
    <scope>NUCLEOTIDE SEQUENCE</scope>
    <source>
        <strain evidence="2">K377</strain>
    </source>
</reference>
<dbReference type="RefSeq" id="WP_060716622.1">
    <property type="nucleotide sequence ID" value="NZ_JABFNP010000004.1"/>
</dbReference>
<accession>A0A368NJC1</accession>
<dbReference type="Proteomes" id="UP000655037">
    <property type="component" value="Unassembled WGS sequence"/>
</dbReference>
<comment type="caution">
    <text evidence="1">The sequence shown here is derived from an EMBL/GenBank/DDBJ whole genome shotgun (WGS) entry which is preliminary data.</text>
</comment>
<sequence length="86" mass="10297">MVRLYYVGTCPQCNNQGRLYLQKDVTRQTIYAHCEECEWGFRNPEDVMHPHRAFLTLLEEYETVNPAEDEILRSFWARHVVKHVDV</sequence>
<dbReference type="SUPFAM" id="SSF57783">
    <property type="entry name" value="Zinc beta-ribbon"/>
    <property type="match status" value="1"/>
</dbReference>
<protein>
    <submittedName>
        <fullName evidence="1">Uncharacterized protein</fullName>
    </submittedName>
</protein>
<dbReference type="OrthoDB" id="8391702at2"/>
<dbReference type="EMBL" id="QUSG01000028">
    <property type="protein sequence ID" value="KAA3520667.1"/>
    <property type="molecule type" value="Genomic_DNA"/>
</dbReference>